<evidence type="ECO:0000259" key="2">
    <source>
        <dbReference type="Pfam" id="PF00561"/>
    </source>
</evidence>
<keyword evidence="1" id="KW-0812">Transmembrane</keyword>
<dbReference type="RefSeq" id="WP_341874406.1">
    <property type="nucleotide sequence ID" value="NZ_SMLY01000084.1"/>
</dbReference>
<name>A0A562SNK6_9HYPH</name>
<gene>
    <name evidence="3" type="ORF">JM93_03604</name>
</gene>
<dbReference type="InterPro" id="IPR000073">
    <property type="entry name" value="AB_hydrolase_1"/>
</dbReference>
<organism evidence="3 4">
    <name type="scientific">Roseibium hamelinense</name>
    <dbReference type="NCBI Taxonomy" id="150831"/>
    <lineage>
        <taxon>Bacteria</taxon>
        <taxon>Pseudomonadati</taxon>
        <taxon>Pseudomonadota</taxon>
        <taxon>Alphaproteobacteria</taxon>
        <taxon>Hyphomicrobiales</taxon>
        <taxon>Stappiaceae</taxon>
        <taxon>Roseibium</taxon>
    </lineage>
</organism>
<dbReference type="SUPFAM" id="SSF53474">
    <property type="entry name" value="alpha/beta-Hydrolases"/>
    <property type="match status" value="1"/>
</dbReference>
<evidence type="ECO:0000313" key="4">
    <source>
        <dbReference type="Proteomes" id="UP000320593"/>
    </source>
</evidence>
<dbReference type="Pfam" id="PF00561">
    <property type="entry name" value="Abhydrolase_1"/>
    <property type="match status" value="1"/>
</dbReference>
<dbReference type="AlphaFoldDB" id="A0A562SNK6"/>
<dbReference type="EMBL" id="VLLF01000009">
    <property type="protein sequence ID" value="TWI82256.1"/>
    <property type="molecule type" value="Genomic_DNA"/>
</dbReference>
<dbReference type="InterPro" id="IPR000639">
    <property type="entry name" value="Epox_hydrolase-like"/>
</dbReference>
<dbReference type="InterPro" id="IPR029058">
    <property type="entry name" value="AB_hydrolase_fold"/>
</dbReference>
<comment type="caution">
    <text evidence="3">The sequence shown here is derived from an EMBL/GenBank/DDBJ whole genome shotgun (WGS) entry which is preliminary data.</text>
</comment>
<dbReference type="GO" id="GO:0047372">
    <property type="term" value="F:monoacylglycerol lipase activity"/>
    <property type="evidence" value="ECO:0007669"/>
    <property type="project" value="TreeGrafter"/>
</dbReference>
<dbReference type="Proteomes" id="UP000320593">
    <property type="component" value="Unassembled WGS sequence"/>
</dbReference>
<feature type="transmembrane region" description="Helical" evidence="1">
    <location>
        <begin position="6"/>
        <end position="26"/>
    </location>
</feature>
<feature type="transmembrane region" description="Helical" evidence="1">
    <location>
        <begin position="171"/>
        <end position="198"/>
    </location>
</feature>
<accession>A0A562SNK6</accession>
<keyword evidence="4" id="KW-1185">Reference proteome</keyword>
<dbReference type="InterPro" id="IPR050266">
    <property type="entry name" value="AB_hydrolase_sf"/>
</dbReference>
<reference evidence="3 4" key="1">
    <citation type="submission" date="2019-07" db="EMBL/GenBank/DDBJ databases">
        <title>Genomic Encyclopedia of Archaeal and Bacterial Type Strains, Phase II (KMG-II): from individual species to whole genera.</title>
        <authorList>
            <person name="Goeker M."/>
        </authorList>
    </citation>
    <scope>NUCLEOTIDE SEQUENCE [LARGE SCALE GENOMIC DNA]</scope>
    <source>
        <strain evidence="3 4">ATCC BAA-252</strain>
    </source>
</reference>
<protein>
    <submittedName>
        <fullName evidence="3">Pimeloyl-ACP methyl ester carboxylesterase</fullName>
    </submittedName>
</protein>
<dbReference type="PRINTS" id="PR00111">
    <property type="entry name" value="ABHYDROLASE"/>
</dbReference>
<sequence>MFVGMAVLLTVAIILLGFAAYTAFNVRRISRKYTPRGTVSPHSGLHFFYTKRRKSADQRPVLVFLHGASGNALDLKLAFGKGFEQDYDLLFVDRPGLGHSRRALFADASPRRQAERISALLDELSINKAIVVGHSLGASTAAALGLLRPDVVTGLVFLAPATHPWPGGVNWYYSVAALPILGAVFCWTLTLPIGQLLVPKAISNVFKPDRAPDRYFDEIDLPLLFRPASFRANSVDIAYLKPQLAHQSQYYRLLEQPALIVTGDEDSVVWPSIHSEGLQRDLPNANLLVLKGAGHMPHHTHQTEITAAIKDFEISTSGRSFAHAD</sequence>
<keyword evidence="1" id="KW-0472">Membrane</keyword>
<evidence type="ECO:0000256" key="1">
    <source>
        <dbReference type="SAM" id="Phobius"/>
    </source>
</evidence>
<dbReference type="GO" id="GO:0016020">
    <property type="term" value="C:membrane"/>
    <property type="evidence" value="ECO:0007669"/>
    <property type="project" value="TreeGrafter"/>
</dbReference>
<dbReference type="PRINTS" id="PR00412">
    <property type="entry name" value="EPOXHYDRLASE"/>
</dbReference>
<dbReference type="GO" id="GO:0046464">
    <property type="term" value="P:acylglycerol catabolic process"/>
    <property type="evidence" value="ECO:0007669"/>
    <property type="project" value="TreeGrafter"/>
</dbReference>
<dbReference type="PANTHER" id="PTHR43798:SF33">
    <property type="entry name" value="HYDROLASE, PUTATIVE (AFU_ORTHOLOGUE AFUA_2G14860)-RELATED"/>
    <property type="match status" value="1"/>
</dbReference>
<feature type="domain" description="AB hydrolase-1" evidence="2">
    <location>
        <begin position="60"/>
        <end position="301"/>
    </location>
</feature>
<evidence type="ECO:0000313" key="3">
    <source>
        <dbReference type="EMBL" id="TWI82256.1"/>
    </source>
</evidence>
<dbReference type="PANTHER" id="PTHR43798">
    <property type="entry name" value="MONOACYLGLYCEROL LIPASE"/>
    <property type="match status" value="1"/>
</dbReference>
<dbReference type="Gene3D" id="3.40.50.1820">
    <property type="entry name" value="alpha/beta hydrolase"/>
    <property type="match status" value="1"/>
</dbReference>
<proteinExistence type="predicted"/>
<keyword evidence="1" id="KW-1133">Transmembrane helix</keyword>